<dbReference type="EMBL" id="JAWLJX010000001">
    <property type="protein sequence ID" value="MDV6260987.1"/>
    <property type="molecule type" value="Genomic_DNA"/>
</dbReference>
<evidence type="ECO:0000256" key="4">
    <source>
        <dbReference type="ARBA" id="ARBA00022989"/>
    </source>
</evidence>
<keyword evidence="9" id="KW-0489">Methyltransferase</keyword>
<feature type="region of interest" description="Disordered" evidence="6">
    <location>
        <begin position="264"/>
        <end position="291"/>
    </location>
</feature>
<evidence type="ECO:0000259" key="8">
    <source>
        <dbReference type="Pfam" id="PF07298"/>
    </source>
</evidence>
<evidence type="ECO:0000313" key="10">
    <source>
        <dbReference type="Proteomes" id="UP001185755"/>
    </source>
</evidence>
<keyword evidence="3 7" id="KW-0812">Transmembrane</keyword>
<proteinExistence type="inferred from homology"/>
<comment type="caution">
    <text evidence="9">The sequence shown here is derived from an EMBL/GenBank/DDBJ whole genome shotgun (WGS) entry which is preliminary data.</text>
</comment>
<dbReference type="GO" id="GO:0032259">
    <property type="term" value="P:methylation"/>
    <property type="evidence" value="ECO:0007669"/>
    <property type="project" value="UniProtKB-KW"/>
</dbReference>
<evidence type="ECO:0000256" key="3">
    <source>
        <dbReference type="ARBA" id="ARBA00022692"/>
    </source>
</evidence>
<feature type="transmembrane region" description="Helical" evidence="7">
    <location>
        <begin position="62"/>
        <end position="80"/>
    </location>
</feature>
<evidence type="ECO:0000256" key="7">
    <source>
        <dbReference type="SAM" id="Phobius"/>
    </source>
</evidence>
<accession>A0ABU4B9X9</accession>
<dbReference type="Gene3D" id="1.20.120.1630">
    <property type="match status" value="1"/>
</dbReference>
<dbReference type="Pfam" id="PF07298">
    <property type="entry name" value="NnrU"/>
    <property type="match status" value="1"/>
</dbReference>
<feature type="domain" description="NnrU" evidence="8">
    <location>
        <begin position="69"/>
        <end position="227"/>
    </location>
</feature>
<feature type="transmembrane region" description="Helical" evidence="7">
    <location>
        <begin position="20"/>
        <end position="42"/>
    </location>
</feature>
<keyword evidence="9" id="KW-0808">Transferase</keyword>
<evidence type="ECO:0000256" key="6">
    <source>
        <dbReference type="SAM" id="MobiDB-lite"/>
    </source>
</evidence>
<evidence type="ECO:0000256" key="1">
    <source>
        <dbReference type="ARBA" id="ARBA00004141"/>
    </source>
</evidence>
<feature type="transmembrane region" description="Helical" evidence="7">
    <location>
        <begin position="139"/>
        <end position="162"/>
    </location>
</feature>
<sequence>MDLIPRQQVRATLRDRARLLPFLVALTAYAIAGITVPLLLLFSGGRLLPETVDDGPHLSPWVAVPIDLALIALFGLQHSGMARPSFKAWLTRRVPEALERTVYIFMVSAVVWVLVLAWQPIPYRIWSIDGAAGRVLDSAFWLGVVLVYAATLLLDHFHLLGLRQAYREYVIRIPDATADRLQVHGPYRLVRHPLMTGLLLTFWAASEMTAGHLLWASGLTAYILLGTALEERDLLARFGSSYRAYAARVPAFFPSPMRALRRMPRPVDSDQSDIHRDTESDSTPWSSTTPQ</sequence>
<comment type="subcellular location">
    <subcellularLocation>
        <location evidence="1">Membrane</location>
        <topology evidence="1">Multi-pass membrane protein</topology>
    </subcellularLocation>
</comment>
<keyword evidence="4 7" id="KW-1133">Transmembrane helix</keyword>
<dbReference type="InterPro" id="IPR033580">
    <property type="entry name" value="Nurim-like"/>
</dbReference>
<comment type="similarity">
    <text evidence="2">Belongs to the nurim family.</text>
</comment>
<organism evidence="9 10">
    <name type="scientific">Rhodococcoides yunnanense</name>
    <dbReference type="NCBI Taxonomy" id="278209"/>
    <lineage>
        <taxon>Bacteria</taxon>
        <taxon>Bacillati</taxon>
        <taxon>Actinomycetota</taxon>
        <taxon>Actinomycetes</taxon>
        <taxon>Mycobacteriales</taxon>
        <taxon>Nocardiaceae</taxon>
        <taxon>Rhodococcoides</taxon>
    </lineage>
</organism>
<evidence type="ECO:0000313" key="9">
    <source>
        <dbReference type="EMBL" id="MDV6260987.1"/>
    </source>
</evidence>
<dbReference type="PANTHER" id="PTHR31040">
    <property type="entry name" value="NURIM"/>
    <property type="match status" value="1"/>
</dbReference>
<dbReference type="PANTHER" id="PTHR31040:SF1">
    <property type="entry name" value="NURIM"/>
    <property type="match status" value="1"/>
</dbReference>
<dbReference type="Proteomes" id="UP001185755">
    <property type="component" value="Unassembled WGS sequence"/>
</dbReference>
<dbReference type="RefSeq" id="WP_317563684.1">
    <property type="nucleotide sequence ID" value="NZ_JAWLJX010000001.1"/>
</dbReference>
<feature type="transmembrane region" description="Helical" evidence="7">
    <location>
        <begin position="101"/>
        <end position="119"/>
    </location>
</feature>
<dbReference type="EC" id="2.1.1.334" evidence="9"/>
<dbReference type="InterPro" id="IPR009915">
    <property type="entry name" value="NnrU_dom"/>
</dbReference>
<name>A0ABU4B9X9_9NOCA</name>
<evidence type="ECO:0000256" key="2">
    <source>
        <dbReference type="ARBA" id="ARBA00010631"/>
    </source>
</evidence>
<feature type="compositionally biased region" description="Polar residues" evidence="6">
    <location>
        <begin position="281"/>
        <end position="291"/>
    </location>
</feature>
<feature type="compositionally biased region" description="Basic and acidic residues" evidence="6">
    <location>
        <begin position="265"/>
        <end position="279"/>
    </location>
</feature>
<dbReference type="EC" id="2.1.1.100" evidence="9"/>
<dbReference type="GO" id="GO:0004671">
    <property type="term" value="F:protein C-terminal S-isoprenylcysteine carboxyl O-methyltransferase activity"/>
    <property type="evidence" value="ECO:0007669"/>
    <property type="project" value="UniProtKB-EC"/>
</dbReference>
<protein>
    <submittedName>
        <fullName evidence="9">Isoprenylcysteine carboxylmethyltransferase family protein</fullName>
        <ecNumber evidence="9">2.1.1.100</ecNumber>
        <ecNumber evidence="9">2.1.1.334</ecNumber>
    </submittedName>
</protein>
<evidence type="ECO:0000256" key="5">
    <source>
        <dbReference type="ARBA" id="ARBA00023136"/>
    </source>
</evidence>
<reference evidence="9 10" key="1">
    <citation type="submission" date="2023-10" db="EMBL/GenBank/DDBJ databases">
        <title>Development of a sustainable strategy for remediation of hydrocarbon-contaminated territories based on the waste exchange concept.</title>
        <authorList>
            <person name="Krivoruchko A."/>
        </authorList>
    </citation>
    <scope>NUCLEOTIDE SEQUENCE [LARGE SCALE GENOMIC DNA]</scope>
    <source>
        <strain evidence="9 10">IEGM 1323</strain>
    </source>
</reference>
<gene>
    <name evidence="9" type="ORF">R3P96_06505</name>
</gene>
<keyword evidence="5 7" id="KW-0472">Membrane</keyword>
<keyword evidence="10" id="KW-1185">Reference proteome</keyword>